<evidence type="ECO:0008006" key="4">
    <source>
        <dbReference type="Google" id="ProtNLM"/>
    </source>
</evidence>
<accession>A0A542SNV5</accession>
<dbReference type="PANTHER" id="PTHR37163">
    <property type="entry name" value="CONSERVED PROTEIN"/>
    <property type="match status" value="1"/>
</dbReference>
<protein>
    <recommendedName>
        <fullName evidence="4">DUF501 domain-containing protein</fullName>
    </recommendedName>
</protein>
<dbReference type="InterPro" id="IPR007511">
    <property type="entry name" value="DUF501"/>
</dbReference>
<dbReference type="Pfam" id="PF04417">
    <property type="entry name" value="DUF501"/>
    <property type="match status" value="1"/>
</dbReference>
<proteinExistence type="predicted"/>
<keyword evidence="3" id="KW-1185">Reference proteome</keyword>
<feature type="region of interest" description="Disordered" evidence="1">
    <location>
        <begin position="1"/>
        <end position="32"/>
    </location>
</feature>
<organism evidence="2 3">
    <name type="scientific">Rarobacter incanus</name>
    <dbReference type="NCBI Taxonomy" id="153494"/>
    <lineage>
        <taxon>Bacteria</taxon>
        <taxon>Bacillati</taxon>
        <taxon>Actinomycetota</taxon>
        <taxon>Actinomycetes</taxon>
        <taxon>Micrococcales</taxon>
        <taxon>Rarobacteraceae</taxon>
        <taxon>Rarobacter</taxon>
    </lineage>
</organism>
<name>A0A542SNV5_9MICO</name>
<evidence type="ECO:0000313" key="2">
    <source>
        <dbReference type="EMBL" id="TQK76289.1"/>
    </source>
</evidence>
<evidence type="ECO:0000256" key="1">
    <source>
        <dbReference type="SAM" id="MobiDB-lite"/>
    </source>
</evidence>
<dbReference type="EMBL" id="VFNV01000001">
    <property type="protein sequence ID" value="TQK76289.1"/>
    <property type="molecule type" value="Genomic_DNA"/>
</dbReference>
<dbReference type="AlphaFoldDB" id="A0A542SNV5"/>
<comment type="caution">
    <text evidence="2">The sequence shown here is derived from an EMBL/GenBank/DDBJ whole genome shotgun (WGS) entry which is preliminary data.</text>
</comment>
<dbReference type="PANTHER" id="PTHR37163:SF1">
    <property type="entry name" value="DUF501 DOMAIN-CONTAINING PROTEIN"/>
    <property type="match status" value="1"/>
</dbReference>
<sequence>MQMSVRGCRHNSGVQAPETTTEQFPPATLSDADRLAISRLSTSQDERSHTPSPGDIAEVNWQLGRTPRGIVGISARCACGRPLAVKTAPRLPDGTPFPTLFYLTHPALTAAASTLEAAGVMKEMTARLEADARLAAAYGAAHRAYLAEREALGDVPEIAGISAGGMPTRVKCLHVLFAHALSAGPGINPLGDEALAMAIRARLYDPARCQCVARPHSDAESA</sequence>
<feature type="compositionally biased region" description="Polar residues" evidence="1">
    <location>
        <begin position="12"/>
        <end position="23"/>
    </location>
</feature>
<dbReference type="Proteomes" id="UP000316181">
    <property type="component" value="Unassembled WGS sequence"/>
</dbReference>
<reference evidence="2 3" key="1">
    <citation type="submission" date="2019-06" db="EMBL/GenBank/DDBJ databases">
        <title>Sequencing the genomes of 1000 actinobacteria strains.</title>
        <authorList>
            <person name="Klenk H.-P."/>
        </authorList>
    </citation>
    <scope>NUCLEOTIDE SEQUENCE [LARGE SCALE GENOMIC DNA]</scope>
    <source>
        <strain evidence="2 3">DSM 10596</strain>
    </source>
</reference>
<evidence type="ECO:0000313" key="3">
    <source>
        <dbReference type="Proteomes" id="UP000316181"/>
    </source>
</evidence>
<gene>
    <name evidence="2" type="ORF">FB389_0951</name>
</gene>